<proteinExistence type="predicted"/>
<accession>A0ABV9TXA3</accession>
<protein>
    <submittedName>
        <fullName evidence="1">Lasso peptide biosynthesis PqqD family chaperone</fullName>
    </submittedName>
</protein>
<dbReference type="Gene3D" id="1.10.10.1150">
    <property type="entry name" value="Coenzyme PQQ synthesis protein D (PqqD)"/>
    <property type="match status" value="1"/>
</dbReference>
<dbReference type="InterPro" id="IPR041881">
    <property type="entry name" value="PqqD_sf"/>
</dbReference>
<organism evidence="1 2">
    <name type="scientific">Actinomadura gamaensis</name>
    <dbReference type="NCBI Taxonomy" id="1763541"/>
    <lineage>
        <taxon>Bacteria</taxon>
        <taxon>Bacillati</taxon>
        <taxon>Actinomycetota</taxon>
        <taxon>Actinomycetes</taxon>
        <taxon>Streptosporangiales</taxon>
        <taxon>Thermomonosporaceae</taxon>
        <taxon>Actinomadura</taxon>
    </lineage>
</organism>
<name>A0ABV9TXA3_9ACTN</name>
<dbReference type="Pfam" id="PF05402">
    <property type="entry name" value="PqqD"/>
    <property type="match status" value="1"/>
</dbReference>
<evidence type="ECO:0000313" key="2">
    <source>
        <dbReference type="Proteomes" id="UP001595872"/>
    </source>
</evidence>
<dbReference type="InterPro" id="IPR008792">
    <property type="entry name" value="PQQD"/>
</dbReference>
<comment type="caution">
    <text evidence="1">The sequence shown here is derived from an EMBL/GenBank/DDBJ whole genome shotgun (WGS) entry which is preliminary data.</text>
</comment>
<gene>
    <name evidence="1" type="ORF">ACFPCY_12625</name>
</gene>
<dbReference type="EMBL" id="JBHSIT010000003">
    <property type="protein sequence ID" value="MFC4908171.1"/>
    <property type="molecule type" value="Genomic_DNA"/>
</dbReference>
<dbReference type="Proteomes" id="UP001595872">
    <property type="component" value="Unassembled WGS sequence"/>
</dbReference>
<dbReference type="NCBIfam" id="NF033530">
    <property type="entry name" value="lasso_PqqD_Strm"/>
    <property type="match status" value="1"/>
</dbReference>
<sequence length="93" mass="9872">MTVRLPDHITLVAVPGPEDGERPSAVLLDGRSGEYWQLNATAHLVLQHLLEGASDADTARALVDAHPEAADRAAADVGDIITRLKTAGLLEVR</sequence>
<reference evidence="2" key="1">
    <citation type="journal article" date="2019" name="Int. J. Syst. Evol. Microbiol.">
        <title>The Global Catalogue of Microorganisms (GCM) 10K type strain sequencing project: providing services to taxonomists for standard genome sequencing and annotation.</title>
        <authorList>
            <consortium name="The Broad Institute Genomics Platform"/>
            <consortium name="The Broad Institute Genome Sequencing Center for Infectious Disease"/>
            <person name="Wu L."/>
            <person name="Ma J."/>
        </authorList>
    </citation>
    <scope>NUCLEOTIDE SEQUENCE [LARGE SCALE GENOMIC DNA]</scope>
    <source>
        <strain evidence="2">KLKA75</strain>
    </source>
</reference>
<keyword evidence="2" id="KW-1185">Reference proteome</keyword>
<evidence type="ECO:0000313" key="1">
    <source>
        <dbReference type="EMBL" id="MFC4908171.1"/>
    </source>
</evidence>
<dbReference type="RefSeq" id="WP_378254538.1">
    <property type="nucleotide sequence ID" value="NZ_JBHSIT010000003.1"/>
</dbReference>